<feature type="domain" description="PD-(D/E)XK endonuclease-like" evidence="1">
    <location>
        <begin position="736"/>
        <end position="997"/>
    </location>
</feature>
<dbReference type="Pfam" id="PF12705">
    <property type="entry name" value="PDDEXK_1"/>
    <property type="match status" value="1"/>
</dbReference>
<keyword evidence="3" id="KW-1185">Reference proteome</keyword>
<dbReference type="KEGG" id="abac:LuPra_05739"/>
<proteinExistence type="predicted"/>
<dbReference type="AlphaFoldDB" id="A0A143PXA3"/>
<dbReference type="EMBL" id="CP015136">
    <property type="protein sequence ID" value="AMY12464.1"/>
    <property type="molecule type" value="Genomic_DNA"/>
</dbReference>
<reference evidence="2 3" key="1">
    <citation type="journal article" date="2016" name="Genome Announc.">
        <title>First Complete Genome Sequence of a Subdivision 6 Acidobacterium Strain.</title>
        <authorList>
            <person name="Huang S."/>
            <person name="Vieira S."/>
            <person name="Bunk B."/>
            <person name="Riedel T."/>
            <person name="Sproer C."/>
            <person name="Overmann J."/>
        </authorList>
    </citation>
    <scope>NUCLEOTIDE SEQUENCE [LARGE SCALE GENOMIC DNA]</scope>
    <source>
        <strain evidence="3">DSM 100886 HEG_-6_39</strain>
    </source>
</reference>
<organism evidence="2 3">
    <name type="scientific">Luteitalea pratensis</name>
    <dbReference type="NCBI Taxonomy" id="1855912"/>
    <lineage>
        <taxon>Bacteria</taxon>
        <taxon>Pseudomonadati</taxon>
        <taxon>Acidobacteriota</taxon>
        <taxon>Vicinamibacteria</taxon>
        <taxon>Vicinamibacterales</taxon>
        <taxon>Vicinamibacteraceae</taxon>
        <taxon>Luteitalea</taxon>
    </lineage>
</organism>
<reference evidence="3" key="2">
    <citation type="submission" date="2016-04" db="EMBL/GenBank/DDBJ databases">
        <title>First Complete Genome Sequence of a Subdivision 6 Acidobacterium.</title>
        <authorList>
            <person name="Huang S."/>
            <person name="Vieira S."/>
            <person name="Bunk B."/>
            <person name="Riedel T."/>
            <person name="Sproeer C."/>
            <person name="Overmann J."/>
        </authorList>
    </citation>
    <scope>NUCLEOTIDE SEQUENCE [LARGE SCALE GENOMIC DNA]</scope>
    <source>
        <strain evidence="3">DSM 100886 HEG_-6_39</strain>
    </source>
</reference>
<dbReference type="Gene3D" id="3.90.320.10">
    <property type="match status" value="1"/>
</dbReference>
<dbReference type="OrthoDB" id="127263at2"/>
<name>A0A143PXA3_LUTPR</name>
<protein>
    <submittedName>
        <fullName evidence="2">Double-strand break repair protein AddB</fullName>
    </submittedName>
</protein>
<evidence type="ECO:0000313" key="3">
    <source>
        <dbReference type="Proteomes" id="UP000076079"/>
    </source>
</evidence>
<sequence>MTCAIRLIQADDLDAWQRVLLVLGLPAGGKEETRTEIDPPIMVVPNRAAAEQWRRTLEQRLLAERWTPPLALQDALDHHVAPGPHAAIAMPRLLTRDDLYDTWHRAARIDAPRLSPLTREVLMGASARQASRVHRPPFLLRPGLVAEMLRLHDQVARLGHDPSTWLEEAAVRLEDEAPSDRGAERLLLQTRFLREACRVFDARVAALDSMDERALHAALRGSVRPWCLPHMVVSVADHHAEPQGLWPVDFELLAQAPGLQRLDIVATRRVGEDLFARLRRLWPNATEVRVPRQRPAETRLEVDCADRRWIGSRDRDEEVLSYARRVKALRPADASVTALVYRRPLPYLYAAQFLFESAGIPYQSAGTLPLAAEPWAAGLDLLMDAALSGFTRAALVTVLRSPHVLVRLEDGTPVQAGDIAAFDAWLARQRYLGSLDQLDHLRALPAAAPPREGADPSTRHADQWRQDRAARAVADAVRPWLERLEPLQGAAPGAEHVRALREAWRACERLPLEGDPHASRTRRTRAALDLLLDQLERALDTHDATPVPARDSCILVRRWIEERTFALPRDDEGVHLVDADAAPYGRFDHARIVGLLEGEWPAPSAREIFYPAFMLQRLGWPEERTRTAALRARFADLLTLPAIAVGVSVPELDQDAVVRPSSLLDELEVFGADALIAIPSDERELPVTREDALLATPAVPSATVLGAEARDWAAWRLSLPPRTDAGQTSPMVGERYSVTAVETYLQCPFQYFAGRVLGLKEEADDEPGMPARDAGLLLHDVLHDCFQAWRERGHVAIRPDDLPEARAVFAAVAERALRALPAADRAVERVRLFGSAVATGVLEKMLRVEAELFGDVVRRGLEHPIDQHVTLPAADGTRTVHLRGRIDRVDWTGDGRVRVIDYKTGRRPTQALQPGVYAHAVVQQERASGRHVGIAPSGFVAFREDVPWVQALADQEGADEHARAFVEAVDRIEAGVFPVKPHNPFRCQFCDYAAVCRKDYVGDE</sequence>
<evidence type="ECO:0000313" key="2">
    <source>
        <dbReference type="EMBL" id="AMY12464.1"/>
    </source>
</evidence>
<dbReference type="InterPro" id="IPR038726">
    <property type="entry name" value="PDDEXK_AddAB-type"/>
</dbReference>
<dbReference type="InterPro" id="IPR027417">
    <property type="entry name" value="P-loop_NTPase"/>
</dbReference>
<dbReference type="InterPro" id="IPR011604">
    <property type="entry name" value="PDDEXK-like_dom_sf"/>
</dbReference>
<dbReference type="RefSeq" id="WP_110173920.1">
    <property type="nucleotide sequence ID" value="NZ_CP015136.1"/>
</dbReference>
<gene>
    <name evidence="2" type="ORF">LuPra_05739</name>
</gene>
<dbReference type="Proteomes" id="UP000076079">
    <property type="component" value="Chromosome"/>
</dbReference>
<accession>A0A143PXA3</accession>
<evidence type="ECO:0000259" key="1">
    <source>
        <dbReference type="Pfam" id="PF12705"/>
    </source>
</evidence>
<dbReference type="SUPFAM" id="SSF52540">
    <property type="entry name" value="P-loop containing nucleoside triphosphate hydrolases"/>
    <property type="match status" value="1"/>
</dbReference>
<dbReference type="STRING" id="1855912.LuPra_05739"/>